<organism evidence="1 2">
    <name type="scientific">Mythimna loreyi</name>
    <dbReference type="NCBI Taxonomy" id="667449"/>
    <lineage>
        <taxon>Eukaryota</taxon>
        <taxon>Metazoa</taxon>
        <taxon>Ecdysozoa</taxon>
        <taxon>Arthropoda</taxon>
        <taxon>Hexapoda</taxon>
        <taxon>Insecta</taxon>
        <taxon>Pterygota</taxon>
        <taxon>Neoptera</taxon>
        <taxon>Endopterygota</taxon>
        <taxon>Lepidoptera</taxon>
        <taxon>Glossata</taxon>
        <taxon>Ditrysia</taxon>
        <taxon>Noctuoidea</taxon>
        <taxon>Noctuidae</taxon>
        <taxon>Noctuinae</taxon>
        <taxon>Hadenini</taxon>
        <taxon>Mythimna</taxon>
    </lineage>
</organism>
<gene>
    <name evidence="1" type="ORF">PYW08_008613</name>
</gene>
<proteinExistence type="predicted"/>
<dbReference type="Proteomes" id="UP001231649">
    <property type="component" value="Chromosome 22"/>
</dbReference>
<evidence type="ECO:0000313" key="1">
    <source>
        <dbReference type="EMBL" id="KAJ8711659.1"/>
    </source>
</evidence>
<protein>
    <submittedName>
        <fullName evidence="1">Uncharacterized protein</fullName>
    </submittedName>
</protein>
<evidence type="ECO:0000313" key="2">
    <source>
        <dbReference type="Proteomes" id="UP001231649"/>
    </source>
</evidence>
<keyword evidence="2" id="KW-1185">Reference proteome</keyword>
<sequence>MRTRKNLAWRGFSMMTRKEQADLIHKHMLTLNEELQALRDERDADQDEPNDPVETERKYGQYMMRTSTEVGTTLDFRVPEIYHDESQFGTFEYLATSLDYFSIKDIKTMEVKLKRKLDKYDTICVTRPNADGVQGLVVIRQVKLSDAINLGVETYVDEFQPRF</sequence>
<comment type="caution">
    <text evidence="1">The sequence shown here is derived from an EMBL/GenBank/DDBJ whole genome shotgun (WGS) entry which is preliminary data.</text>
</comment>
<name>A0ACC2QA55_9NEOP</name>
<accession>A0ACC2QA55</accession>
<dbReference type="EMBL" id="CM056798">
    <property type="protein sequence ID" value="KAJ8711659.1"/>
    <property type="molecule type" value="Genomic_DNA"/>
</dbReference>
<reference evidence="1" key="1">
    <citation type="submission" date="2023-03" db="EMBL/GenBank/DDBJ databases">
        <title>Chromosome-level genomes of two armyworms, Mythimna separata and Mythimna loreyi, provide insights into the biosynthesis and reception of sex pheromones.</title>
        <authorList>
            <person name="Zhao H."/>
        </authorList>
    </citation>
    <scope>NUCLEOTIDE SEQUENCE</scope>
    <source>
        <strain evidence="1">BeijingLab</strain>
    </source>
</reference>